<keyword evidence="4 7" id="KW-1133">Transmembrane helix</keyword>
<feature type="transmembrane region" description="Helical" evidence="7">
    <location>
        <begin position="376"/>
        <end position="396"/>
    </location>
</feature>
<evidence type="ECO:0000313" key="9">
    <source>
        <dbReference type="Proteomes" id="UP001321473"/>
    </source>
</evidence>
<feature type="region of interest" description="Disordered" evidence="6">
    <location>
        <begin position="209"/>
        <end position="238"/>
    </location>
</feature>
<dbReference type="AlphaFoldDB" id="A0AAQ4EVX6"/>
<sequence length="599" mass="65884">MHRDQDHIVHDFLVDKESRFFGALTLAAYLAPVYLTPLLAPGTMEGRCAYCVLLMFEFWALNVIPAPMASLVPFVLLPLLGIMAPDLVAQHYLNDTMLFIIGVVFLALAVEGTNMYSRVALGILGLGGAGVKAVFTGLVALAFCGALIFENVLSTLIVMPIVECTIVEIENDAMTNARRRRMLRRASVMARILGQVDNEPDVVVAPAMVTSPKPTTGSAQHSRRGSRGSRDTIATPESGISIDHSRGAFGNRRKSSAVSLDFAVKFEQETQKYLLIRRVLLLSVAYSATLGAIGSVFGNPASRILRMVLEERYSYDRLFTLPWLVMCLPIAAAGMVACWVAVFAIFLKDYDCEEDEETKESIAKILEEKYVSLGGFSNLEFFVMGCLLTLFGVLLVRSRITTTLAQPGEFGLVSHRDTTALFVLVLLFFVTPQRPCERPFNEYLLDWHLLHRKVPWSAFITYGGGLCIAGAVKESGLMAWLSSVLLLMRHWPPAFVQVVLMLITTLLTEVNNDTAAATVLIPIACDLAESSRVNPLYYGLPVTVACSTGLLLPVASLPMALVHANLLDHRLARMVREGFDPDHCSYDQRLPDFNASQPD</sequence>
<comment type="similarity">
    <text evidence="2">Belongs to the SLC13A/DASS transporter (TC 2.A.47) family. NADC subfamily.</text>
</comment>
<feature type="transmembrane region" description="Helical" evidence="7">
    <location>
        <begin position="52"/>
        <end position="80"/>
    </location>
</feature>
<dbReference type="Proteomes" id="UP001321473">
    <property type="component" value="Unassembled WGS sequence"/>
</dbReference>
<comment type="caution">
    <text evidence="8">The sequence shown here is derived from an EMBL/GenBank/DDBJ whole genome shotgun (WGS) entry which is preliminary data.</text>
</comment>
<comment type="subcellular location">
    <subcellularLocation>
        <location evidence="1">Membrane</location>
        <topology evidence="1">Multi-pass membrane protein</topology>
    </subcellularLocation>
</comment>
<evidence type="ECO:0000256" key="5">
    <source>
        <dbReference type="ARBA" id="ARBA00023136"/>
    </source>
</evidence>
<dbReference type="GO" id="GO:0015141">
    <property type="term" value="F:succinate transmembrane transporter activity"/>
    <property type="evidence" value="ECO:0007669"/>
    <property type="project" value="TreeGrafter"/>
</dbReference>
<evidence type="ECO:0008006" key="10">
    <source>
        <dbReference type="Google" id="ProtNLM"/>
    </source>
</evidence>
<evidence type="ECO:0000256" key="2">
    <source>
        <dbReference type="ARBA" id="ARBA00006772"/>
    </source>
</evidence>
<dbReference type="Pfam" id="PF00939">
    <property type="entry name" value="Na_sulph_symp"/>
    <property type="match status" value="1"/>
</dbReference>
<evidence type="ECO:0000256" key="7">
    <source>
        <dbReference type="SAM" id="Phobius"/>
    </source>
</evidence>
<evidence type="ECO:0000256" key="1">
    <source>
        <dbReference type="ARBA" id="ARBA00004141"/>
    </source>
</evidence>
<protein>
    <recommendedName>
        <fullName evidence="10">Na+/dicarboxylate na+/tricarboxylate and phosphate transporter</fullName>
    </recommendedName>
</protein>
<dbReference type="PANTHER" id="PTHR10283">
    <property type="entry name" value="SOLUTE CARRIER FAMILY 13 MEMBER"/>
    <property type="match status" value="1"/>
</dbReference>
<name>A0AAQ4EVX6_AMBAM</name>
<feature type="transmembrane region" description="Helical" evidence="7">
    <location>
        <begin position="92"/>
        <end position="110"/>
    </location>
</feature>
<dbReference type="GO" id="GO:0005886">
    <property type="term" value="C:plasma membrane"/>
    <property type="evidence" value="ECO:0007669"/>
    <property type="project" value="TreeGrafter"/>
</dbReference>
<feature type="transmembrane region" description="Helical" evidence="7">
    <location>
        <begin position="275"/>
        <end position="297"/>
    </location>
</feature>
<evidence type="ECO:0000256" key="3">
    <source>
        <dbReference type="ARBA" id="ARBA00022692"/>
    </source>
</evidence>
<keyword evidence="9" id="KW-1185">Reference proteome</keyword>
<organism evidence="8 9">
    <name type="scientific">Amblyomma americanum</name>
    <name type="common">Lone star tick</name>
    <dbReference type="NCBI Taxonomy" id="6943"/>
    <lineage>
        <taxon>Eukaryota</taxon>
        <taxon>Metazoa</taxon>
        <taxon>Ecdysozoa</taxon>
        <taxon>Arthropoda</taxon>
        <taxon>Chelicerata</taxon>
        <taxon>Arachnida</taxon>
        <taxon>Acari</taxon>
        <taxon>Parasitiformes</taxon>
        <taxon>Ixodida</taxon>
        <taxon>Ixodoidea</taxon>
        <taxon>Ixodidae</taxon>
        <taxon>Amblyomminae</taxon>
        <taxon>Amblyomma</taxon>
    </lineage>
</organism>
<keyword evidence="5 7" id="KW-0472">Membrane</keyword>
<evidence type="ECO:0000256" key="6">
    <source>
        <dbReference type="SAM" id="MobiDB-lite"/>
    </source>
</evidence>
<gene>
    <name evidence="8" type="ORF">V5799_019782</name>
</gene>
<feature type="transmembrane region" description="Helical" evidence="7">
    <location>
        <begin position="122"/>
        <end position="149"/>
    </location>
</feature>
<dbReference type="GO" id="GO:0015137">
    <property type="term" value="F:citrate transmembrane transporter activity"/>
    <property type="evidence" value="ECO:0007669"/>
    <property type="project" value="TreeGrafter"/>
</dbReference>
<evidence type="ECO:0000256" key="4">
    <source>
        <dbReference type="ARBA" id="ARBA00022989"/>
    </source>
</evidence>
<dbReference type="PANTHER" id="PTHR10283:SF82">
    <property type="entry name" value="SOLUTE CARRIER FAMILY 13 MEMBER 2"/>
    <property type="match status" value="1"/>
</dbReference>
<proteinExistence type="inferred from homology"/>
<dbReference type="InterPro" id="IPR001898">
    <property type="entry name" value="SLC13A/DASS"/>
</dbReference>
<evidence type="ECO:0000313" key="8">
    <source>
        <dbReference type="EMBL" id="KAK8778877.1"/>
    </source>
</evidence>
<keyword evidence="3 7" id="KW-0812">Transmembrane</keyword>
<accession>A0AAQ4EVX6</accession>
<dbReference type="EMBL" id="JARKHS020010332">
    <property type="protein sequence ID" value="KAK8778877.1"/>
    <property type="molecule type" value="Genomic_DNA"/>
</dbReference>
<feature type="transmembrane region" description="Helical" evidence="7">
    <location>
        <begin position="318"/>
        <end position="347"/>
    </location>
</feature>
<reference evidence="8 9" key="1">
    <citation type="journal article" date="2023" name="Arcadia Sci">
        <title>De novo assembly of a long-read Amblyomma americanum tick genome.</title>
        <authorList>
            <person name="Chou S."/>
            <person name="Poskanzer K.E."/>
            <person name="Rollins M."/>
            <person name="Thuy-Boun P.S."/>
        </authorList>
    </citation>
    <scope>NUCLEOTIDE SEQUENCE [LARGE SCALE GENOMIC DNA]</scope>
    <source>
        <strain evidence="8">F_SG_1</strain>
        <tissue evidence="8">Salivary glands</tissue>
    </source>
</reference>
<feature type="transmembrane region" description="Helical" evidence="7">
    <location>
        <begin position="20"/>
        <end position="40"/>
    </location>
</feature>